<dbReference type="InterPro" id="IPR025770">
    <property type="entry name" value="PPMT_MeTrfase"/>
</dbReference>
<dbReference type="EMBL" id="LHPF02000014">
    <property type="protein sequence ID" value="PSC71543.1"/>
    <property type="molecule type" value="Genomic_DNA"/>
</dbReference>
<evidence type="ECO:0000256" key="4">
    <source>
        <dbReference type="ARBA" id="ARBA00022603"/>
    </source>
</evidence>
<dbReference type="OrthoDB" id="422086at2759"/>
<dbReference type="Proteomes" id="UP000239649">
    <property type="component" value="Unassembled WGS sequence"/>
</dbReference>
<dbReference type="Pfam" id="PF04140">
    <property type="entry name" value="ICMT"/>
    <property type="match status" value="1"/>
</dbReference>
<dbReference type="Gene3D" id="1.20.120.1630">
    <property type="match status" value="1"/>
</dbReference>
<keyword evidence="8" id="KW-1133">Transmembrane helix</keyword>
<keyword evidence="6 10" id="KW-0949">S-adenosyl-L-methionine</keyword>
<evidence type="ECO:0000256" key="10">
    <source>
        <dbReference type="RuleBase" id="RU362022"/>
    </source>
</evidence>
<sequence>MDPFVLFALSLAFFHTTEFCLVATFNREQLGWHSWLFSRPYCAAMLAACLEHAGELRWAPALKQSPLASLVSALGVAAIVGGELLRKAAMITAAHNFTHLIQTRRRPEAGLVTRGVYAWLRHPGYAGWMLWAVGTQLLLVNPLCALGFGAAAWRFFAARIPYEDYLLGRFYGEQHARYRAAVPSGIPLVP</sequence>
<evidence type="ECO:0000256" key="1">
    <source>
        <dbReference type="ARBA" id="ARBA00004141"/>
    </source>
</evidence>
<comment type="cofactor">
    <cofactor evidence="10">
        <name>Zn(2+)</name>
        <dbReference type="ChEBI" id="CHEBI:29105"/>
    </cofactor>
    <text evidence="10">Divalent metal cations. Probably Zn(2+).</text>
</comment>
<evidence type="ECO:0000256" key="3">
    <source>
        <dbReference type="ARBA" id="ARBA00012151"/>
    </source>
</evidence>
<feature type="signal peptide" evidence="11">
    <location>
        <begin position="1"/>
        <end position="19"/>
    </location>
</feature>
<dbReference type="GO" id="GO:0005789">
    <property type="term" value="C:endoplasmic reticulum membrane"/>
    <property type="evidence" value="ECO:0007669"/>
    <property type="project" value="UniProtKB-SubCell"/>
</dbReference>
<dbReference type="PROSITE" id="PS51564">
    <property type="entry name" value="SAM_ICMT"/>
    <property type="match status" value="1"/>
</dbReference>
<keyword evidence="13" id="KW-1185">Reference proteome</keyword>
<keyword evidence="9" id="KW-0472">Membrane</keyword>
<evidence type="ECO:0000256" key="6">
    <source>
        <dbReference type="ARBA" id="ARBA00022691"/>
    </source>
</evidence>
<evidence type="ECO:0000313" key="12">
    <source>
        <dbReference type="EMBL" id="PSC71543.1"/>
    </source>
</evidence>
<dbReference type="STRING" id="554055.A0A2P6VBT2"/>
<keyword evidence="4 10" id="KW-0489">Methyltransferase</keyword>
<evidence type="ECO:0000256" key="2">
    <source>
        <dbReference type="ARBA" id="ARBA00009140"/>
    </source>
</evidence>
<organism evidence="12 13">
    <name type="scientific">Micractinium conductrix</name>
    <dbReference type="NCBI Taxonomy" id="554055"/>
    <lineage>
        <taxon>Eukaryota</taxon>
        <taxon>Viridiplantae</taxon>
        <taxon>Chlorophyta</taxon>
        <taxon>core chlorophytes</taxon>
        <taxon>Trebouxiophyceae</taxon>
        <taxon>Chlorellales</taxon>
        <taxon>Chlorellaceae</taxon>
        <taxon>Chlorella clade</taxon>
        <taxon>Micractinium</taxon>
    </lineage>
</organism>
<proteinExistence type="inferred from homology"/>
<reference evidence="12 13" key="1">
    <citation type="journal article" date="2018" name="Plant J.">
        <title>Genome sequences of Chlorella sorokiniana UTEX 1602 and Micractinium conductrix SAG 241.80: implications to maltose excretion by a green alga.</title>
        <authorList>
            <person name="Arriola M.B."/>
            <person name="Velmurugan N."/>
            <person name="Zhang Y."/>
            <person name="Plunkett M.H."/>
            <person name="Hondzo H."/>
            <person name="Barney B.M."/>
        </authorList>
    </citation>
    <scope>NUCLEOTIDE SEQUENCE [LARGE SCALE GENOMIC DNA]</scope>
    <source>
        <strain evidence="12 13">SAG 241.80</strain>
    </source>
</reference>
<comment type="subcellular location">
    <subcellularLocation>
        <location evidence="10">Endoplasmic reticulum membrane</location>
        <topology evidence="10">Multi-pass membrane protein</topology>
    </subcellularLocation>
    <subcellularLocation>
        <location evidence="1">Membrane</location>
        <topology evidence="1">Multi-pass membrane protein</topology>
    </subcellularLocation>
</comment>
<gene>
    <name evidence="12" type="ORF">C2E20_5089</name>
</gene>
<feature type="chain" id="PRO_5015170442" description="Protein-S-isoprenylcysteine O-methyltransferase" evidence="11">
    <location>
        <begin position="20"/>
        <end position="190"/>
    </location>
</feature>
<dbReference type="EC" id="2.1.1.100" evidence="3 10"/>
<dbReference type="InterPro" id="IPR007269">
    <property type="entry name" value="ICMT_MeTrfase"/>
</dbReference>
<evidence type="ECO:0000256" key="9">
    <source>
        <dbReference type="ARBA" id="ARBA00023136"/>
    </source>
</evidence>
<dbReference type="PANTHER" id="PTHR12714:SF9">
    <property type="entry name" value="PROTEIN-S-ISOPRENYLCYSTEINE O-METHYLTRANSFERASE"/>
    <property type="match status" value="1"/>
</dbReference>
<name>A0A2P6VBT2_9CHLO</name>
<dbReference type="AlphaFoldDB" id="A0A2P6VBT2"/>
<evidence type="ECO:0000256" key="7">
    <source>
        <dbReference type="ARBA" id="ARBA00022692"/>
    </source>
</evidence>
<dbReference type="GO" id="GO:0004671">
    <property type="term" value="F:protein C-terminal S-isoprenylcysteine carboxyl O-methyltransferase activity"/>
    <property type="evidence" value="ECO:0007669"/>
    <property type="project" value="UniProtKB-EC"/>
</dbReference>
<keyword evidence="10" id="KW-0256">Endoplasmic reticulum</keyword>
<dbReference type="GO" id="GO:0032259">
    <property type="term" value="P:methylation"/>
    <property type="evidence" value="ECO:0007669"/>
    <property type="project" value="UniProtKB-KW"/>
</dbReference>
<protein>
    <recommendedName>
        <fullName evidence="3 10">Protein-S-isoprenylcysteine O-methyltransferase</fullName>
        <ecNumber evidence="3 10">2.1.1.100</ecNumber>
    </recommendedName>
</protein>
<keyword evidence="11" id="KW-0732">Signal</keyword>
<evidence type="ECO:0000256" key="5">
    <source>
        <dbReference type="ARBA" id="ARBA00022679"/>
    </source>
</evidence>
<accession>A0A2P6VBT2</accession>
<comment type="similarity">
    <text evidence="2 10">Belongs to the class VI-like SAM-binding methyltransferase superfamily. Isoprenylcysteine carboxyl methyltransferase family.</text>
</comment>
<dbReference type="PANTHER" id="PTHR12714">
    <property type="entry name" value="PROTEIN-S ISOPRENYLCYSTEINE O-METHYLTRANSFERASE"/>
    <property type="match status" value="1"/>
</dbReference>
<evidence type="ECO:0000256" key="8">
    <source>
        <dbReference type="ARBA" id="ARBA00022989"/>
    </source>
</evidence>
<keyword evidence="5" id="KW-0808">Transferase</keyword>
<evidence type="ECO:0000313" key="13">
    <source>
        <dbReference type="Proteomes" id="UP000239649"/>
    </source>
</evidence>
<comment type="catalytic activity">
    <reaction evidence="10">
        <text>[protein]-C-terminal S-[(2E,6E)-farnesyl]-L-cysteine + S-adenosyl-L-methionine = [protein]-C-terminal S-[(2E,6E)-farnesyl]-L-cysteine methyl ester + S-adenosyl-L-homocysteine</text>
        <dbReference type="Rhea" id="RHEA:21672"/>
        <dbReference type="Rhea" id="RHEA-COMP:12125"/>
        <dbReference type="Rhea" id="RHEA-COMP:12126"/>
        <dbReference type="ChEBI" id="CHEBI:57856"/>
        <dbReference type="ChEBI" id="CHEBI:59789"/>
        <dbReference type="ChEBI" id="CHEBI:90510"/>
        <dbReference type="ChEBI" id="CHEBI:90511"/>
        <dbReference type="EC" id="2.1.1.100"/>
    </reaction>
</comment>
<keyword evidence="7" id="KW-0812">Transmembrane</keyword>
<comment type="caution">
    <text evidence="12">The sequence shown here is derived from an EMBL/GenBank/DDBJ whole genome shotgun (WGS) entry which is preliminary data.</text>
</comment>
<evidence type="ECO:0000256" key="11">
    <source>
        <dbReference type="SAM" id="SignalP"/>
    </source>
</evidence>